<sequence>MSAKPLGAGAAARPRPRPILRAGTWLAVPIARRATVVGGVLALALLAASLLTLTLGSLGIPLGQLAASIAHPDARAAFILNVYRGPRLVTAIGVGAAFGVAGALFQTVTRNPLGSPDVIGLSSGASAGAATFGLLLPGILPLPVGALLGSLAAIALVYFGTGRGFTSPSRMILVGIGVAAMALAYVQFVITAVSSQDAVVLGAYISGTLADRSWGDVAVVWITIAVLGPCALALARRLDLIEMGDELADALGGRSSRTRTLVVLTALGLSTAAVAAAGPISFVALTAPQVARRLARTPGASVTLSALMGAFMMVLADLLVQQSPFGSQLPVGLLTACIGGLYLGYLLVREWKKGTV</sequence>
<keyword evidence="5 8" id="KW-0812">Transmembrane</keyword>
<dbReference type="InterPro" id="IPR037294">
    <property type="entry name" value="ABC_BtuC-like"/>
</dbReference>
<protein>
    <submittedName>
        <fullName evidence="9">Iron complex transport system permease protein</fullName>
    </submittedName>
</protein>
<dbReference type="Pfam" id="PF01032">
    <property type="entry name" value="FecCD"/>
    <property type="match status" value="1"/>
</dbReference>
<feature type="transmembrane region" description="Helical" evidence="8">
    <location>
        <begin position="88"/>
        <end position="106"/>
    </location>
</feature>
<evidence type="ECO:0000256" key="2">
    <source>
        <dbReference type="ARBA" id="ARBA00007935"/>
    </source>
</evidence>
<dbReference type="GO" id="GO:0033214">
    <property type="term" value="P:siderophore-iron import into cell"/>
    <property type="evidence" value="ECO:0007669"/>
    <property type="project" value="TreeGrafter"/>
</dbReference>
<evidence type="ECO:0000313" key="9">
    <source>
        <dbReference type="EMBL" id="RKR73772.1"/>
    </source>
</evidence>
<dbReference type="PANTHER" id="PTHR30472">
    <property type="entry name" value="FERRIC ENTEROBACTIN TRANSPORT SYSTEM PERMEASE PROTEIN"/>
    <property type="match status" value="1"/>
</dbReference>
<dbReference type="SUPFAM" id="SSF81345">
    <property type="entry name" value="ABC transporter involved in vitamin B12 uptake, BtuC"/>
    <property type="match status" value="1"/>
</dbReference>
<feature type="transmembrane region" description="Helical" evidence="8">
    <location>
        <begin position="142"/>
        <end position="160"/>
    </location>
</feature>
<evidence type="ECO:0000256" key="1">
    <source>
        <dbReference type="ARBA" id="ARBA00004651"/>
    </source>
</evidence>
<dbReference type="Gene3D" id="1.10.3470.10">
    <property type="entry name" value="ABC transporter involved in vitamin B12 uptake, BtuC"/>
    <property type="match status" value="1"/>
</dbReference>
<feature type="transmembrane region" description="Helical" evidence="8">
    <location>
        <begin position="299"/>
        <end position="319"/>
    </location>
</feature>
<feature type="transmembrane region" description="Helical" evidence="8">
    <location>
        <begin position="118"/>
        <end position="136"/>
    </location>
</feature>
<keyword evidence="4" id="KW-1003">Cell membrane</keyword>
<evidence type="ECO:0000313" key="10">
    <source>
        <dbReference type="Proteomes" id="UP000280008"/>
    </source>
</evidence>
<dbReference type="PANTHER" id="PTHR30472:SF24">
    <property type="entry name" value="FERRIC ENTEROBACTIN TRANSPORT SYSTEM PERMEASE PROTEIN FEPG"/>
    <property type="match status" value="1"/>
</dbReference>
<keyword evidence="7 8" id="KW-0472">Membrane</keyword>
<organism evidence="9 10">
    <name type="scientific">Frondihabitans australicus</name>
    <dbReference type="NCBI Taxonomy" id="386892"/>
    <lineage>
        <taxon>Bacteria</taxon>
        <taxon>Bacillati</taxon>
        <taxon>Actinomycetota</taxon>
        <taxon>Actinomycetes</taxon>
        <taxon>Micrococcales</taxon>
        <taxon>Microbacteriaceae</taxon>
        <taxon>Frondihabitans</taxon>
    </lineage>
</organism>
<reference evidence="9 10" key="1">
    <citation type="submission" date="2018-10" db="EMBL/GenBank/DDBJ databases">
        <title>Sequencing the genomes of 1000 actinobacteria strains.</title>
        <authorList>
            <person name="Klenk H.-P."/>
        </authorList>
    </citation>
    <scope>NUCLEOTIDE SEQUENCE [LARGE SCALE GENOMIC DNA]</scope>
    <source>
        <strain evidence="9 10">DSM 17894</strain>
    </source>
</reference>
<dbReference type="RefSeq" id="WP_211331660.1">
    <property type="nucleotide sequence ID" value="NZ_RBKS01000001.1"/>
</dbReference>
<feature type="transmembrane region" description="Helical" evidence="8">
    <location>
        <begin position="213"/>
        <end position="235"/>
    </location>
</feature>
<keyword evidence="10" id="KW-1185">Reference proteome</keyword>
<proteinExistence type="inferred from homology"/>
<dbReference type="EMBL" id="RBKS01000001">
    <property type="protein sequence ID" value="RKR73772.1"/>
    <property type="molecule type" value="Genomic_DNA"/>
</dbReference>
<evidence type="ECO:0000256" key="6">
    <source>
        <dbReference type="ARBA" id="ARBA00022989"/>
    </source>
</evidence>
<gene>
    <name evidence="9" type="ORF">C8E83_0868</name>
</gene>
<accession>A0A495ICU4</accession>
<dbReference type="GO" id="GO:0005886">
    <property type="term" value="C:plasma membrane"/>
    <property type="evidence" value="ECO:0007669"/>
    <property type="project" value="UniProtKB-SubCell"/>
</dbReference>
<evidence type="ECO:0000256" key="5">
    <source>
        <dbReference type="ARBA" id="ARBA00022692"/>
    </source>
</evidence>
<feature type="transmembrane region" description="Helical" evidence="8">
    <location>
        <begin position="172"/>
        <end position="193"/>
    </location>
</feature>
<dbReference type="GO" id="GO:0022857">
    <property type="term" value="F:transmembrane transporter activity"/>
    <property type="evidence" value="ECO:0007669"/>
    <property type="project" value="InterPro"/>
</dbReference>
<dbReference type="CDD" id="cd06550">
    <property type="entry name" value="TM_ABC_iron-siderophores_like"/>
    <property type="match status" value="1"/>
</dbReference>
<keyword evidence="3" id="KW-0813">Transport</keyword>
<evidence type="ECO:0000256" key="7">
    <source>
        <dbReference type="ARBA" id="ARBA00023136"/>
    </source>
</evidence>
<comment type="similarity">
    <text evidence="2">Belongs to the binding-protein-dependent transport system permease family. FecCD subfamily.</text>
</comment>
<comment type="subcellular location">
    <subcellularLocation>
        <location evidence="1">Cell membrane</location>
        <topology evidence="1">Multi-pass membrane protein</topology>
    </subcellularLocation>
</comment>
<dbReference type="Proteomes" id="UP000280008">
    <property type="component" value="Unassembled WGS sequence"/>
</dbReference>
<keyword evidence="6 8" id="KW-1133">Transmembrane helix</keyword>
<evidence type="ECO:0000256" key="4">
    <source>
        <dbReference type="ARBA" id="ARBA00022475"/>
    </source>
</evidence>
<dbReference type="AlphaFoldDB" id="A0A495ICU4"/>
<comment type="caution">
    <text evidence="9">The sequence shown here is derived from an EMBL/GenBank/DDBJ whole genome shotgun (WGS) entry which is preliminary data.</text>
</comment>
<feature type="transmembrane region" description="Helical" evidence="8">
    <location>
        <begin position="331"/>
        <end position="348"/>
    </location>
</feature>
<name>A0A495ICU4_9MICO</name>
<dbReference type="InterPro" id="IPR000522">
    <property type="entry name" value="ABC_transptr_permease_BtuC"/>
</dbReference>
<evidence type="ECO:0000256" key="8">
    <source>
        <dbReference type="SAM" id="Phobius"/>
    </source>
</evidence>
<evidence type="ECO:0000256" key="3">
    <source>
        <dbReference type="ARBA" id="ARBA00022448"/>
    </source>
</evidence>
<feature type="transmembrane region" description="Helical" evidence="8">
    <location>
        <begin position="261"/>
        <end position="287"/>
    </location>
</feature>
<feature type="transmembrane region" description="Helical" evidence="8">
    <location>
        <begin position="34"/>
        <end position="55"/>
    </location>
</feature>